<gene>
    <name evidence="3" type="ORF">SLS58_001574</name>
</gene>
<feature type="domain" description="Aminotransferase class V" evidence="2">
    <location>
        <begin position="29"/>
        <end position="95"/>
    </location>
</feature>
<evidence type="ECO:0000313" key="3">
    <source>
        <dbReference type="EMBL" id="KAL1649518.1"/>
    </source>
</evidence>
<sequence>MMQTWESKTSETYNDNIQKLRDIEFPSLKDLSAHLYGNPHSACTPSALAGRRVDEIRERVLEFFNADPKYFDLVFVANATAAMKLVMDCFKDHCDATQRLPRSQRRRFWYGYHLDAHNSLVGIRETADGGQHCFGSDQEVEAWIHDGSNSSKKQRRKQLRLFAYPGQSNMTGRRLPLAWPAQIRASPHTSDVYTLLDAAALATTSPLDLSDPTQAPDFTCISFYKIFGYPDLGALIVRTANPSLAPILSSRRYFGGGTVDMVTCPLPSTNPTTAPFHAKKQTPSSPHTHLEDGTLPFHSILTLAAALSAHARLYTSMRHTSAHTSTLTTYLHASLAALRHPSTNSPLLTIYDDHHHHHHDADDTTPYASDPARQGPMLAFNVLAPDGATLVPPARVERAADAAGVFVRSGSLCNPGGAARLLGWSAAELRRLHERDGLRCGGETADEDEAVREKVTGGRPTGVVRAEVSGKR</sequence>
<organism evidence="3 4">
    <name type="scientific">Diplodia intermedia</name>
    <dbReference type="NCBI Taxonomy" id="856260"/>
    <lineage>
        <taxon>Eukaryota</taxon>
        <taxon>Fungi</taxon>
        <taxon>Dikarya</taxon>
        <taxon>Ascomycota</taxon>
        <taxon>Pezizomycotina</taxon>
        <taxon>Dothideomycetes</taxon>
        <taxon>Dothideomycetes incertae sedis</taxon>
        <taxon>Botryosphaeriales</taxon>
        <taxon>Botryosphaeriaceae</taxon>
        <taxon>Diplodia</taxon>
    </lineage>
</organism>
<feature type="domain" description="Aminotransferase class V" evidence="2">
    <location>
        <begin position="151"/>
        <end position="343"/>
    </location>
</feature>
<proteinExistence type="predicted"/>
<dbReference type="Gene3D" id="3.40.640.10">
    <property type="entry name" value="Type I PLP-dependent aspartate aminotransferase-like (Major domain)"/>
    <property type="match status" value="1"/>
</dbReference>
<dbReference type="Pfam" id="PF00266">
    <property type="entry name" value="Aminotran_5"/>
    <property type="match status" value="2"/>
</dbReference>
<dbReference type="SUPFAM" id="SSF53383">
    <property type="entry name" value="PLP-dependent transferases"/>
    <property type="match status" value="1"/>
</dbReference>
<name>A0ABR3U1H8_9PEZI</name>
<dbReference type="PANTHER" id="PTHR14237:SF80">
    <property type="entry name" value="MOLYBDENUM COFACTOR SULFURASE"/>
    <property type="match status" value="1"/>
</dbReference>
<dbReference type="PANTHER" id="PTHR14237">
    <property type="entry name" value="MOLYBDOPTERIN COFACTOR SULFURASE MOSC"/>
    <property type="match status" value="1"/>
</dbReference>
<evidence type="ECO:0000313" key="4">
    <source>
        <dbReference type="Proteomes" id="UP001521184"/>
    </source>
</evidence>
<reference evidence="3 4" key="1">
    <citation type="journal article" date="2023" name="Plant Dis.">
        <title>First Report of Diplodia intermedia Causing Canker and Dieback Diseases on Apple Trees in Canada.</title>
        <authorList>
            <person name="Ellouze W."/>
            <person name="Ilyukhin E."/>
            <person name="Sulman M."/>
            <person name="Ali S."/>
        </authorList>
    </citation>
    <scope>NUCLEOTIDE SEQUENCE [LARGE SCALE GENOMIC DNA]</scope>
    <source>
        <strain evidence="3 4">M45-28</strain>
    </source>
</reference>
<keyword evidence="4" id="KW-1185">Reference proteome</keyword>
<protein>
    <recommendedName>
        <fullName evidence="2">Aminotransferase class V domain-containing protein</fullName>
    </recommendedName>
</protein>
<evidence type="ECO:0000256" key="1">
    <source>
        <dbReference type="SAM" id="MobiDB-lite"/>
    </source>
</evidence>
<dbReference type="InterPro" id="IPR015421">
    <property type="entry name" value="PyrdxlP-dep_Trfase_major"/>
</dbReference>
<feature type="region of interest" description="Disordered" evidence="1">
    <location>
        <begin position="444"/>
        <end position="472"/>
    </location>
</feature>
<dbReference type="InterPro" id="IPR015424">
    <property type="entry name" value="PyrdxlP-dep_Trfase"/>
</dbReference>
<comment type="caution">
    <text evidence="3">The sequence shown here is derived from an EMBL/GenBank/DDBJ whole genome shotgun (WGS) entry which is preliminary data.</text>
</comment>
<dbReference type="InterPro" id="IPR000192">
    <property type="entry name" value="Aminotrans_V_dom"/>
</dbReference>
<evidence type="ECO:0000259" key="2">
    <source>
        <dbReference type="Pfam" id="PF00266"/>
    </source>
</evidence>
<dbReference type="EMBL" id="JAKEKT020000006">
    <property type="protein sequence ID" value="KAL1649518.1"/>
    <property type="molecule type" value="Genomic_DNA"/>
</dbReference>
<accession>A0ABR3U1H8</accession>
<dbReference type="Proteomes" id="UP001521184">
    <property type="component" value="Unassembled WGS sequence"/>
</dbReference>